<accession>A0AAN9ARH7</accession>
<evidence type="ECO:0000256" key="2">
    <source>
        <dbReference type="SAM" id="MobiDB-lite"/>
    </source>
</evidence>
<dbReference type="InterPro" id="IPR013937">
    <property type="entry name" value="Sorting_nexin_C"/>
</dbReference>
<evidence type="ECO:0000256" key="1">
    <source>
        <dbReference type="ARBA" id="ARBA00010883"/>
    </source>
</evidence>
<dbReference type="InterPro" id="IPR036871">
    <property type="entry name" value="PX_dom_sf"/>
</dbReference>
<feature type="region of interest" description="Disordered" evidence="2">
    <location>
        <begin position="244"/>
        <end position="281"/>
    </location>
</feature>
<feature type="region of interest" description="Disordered" evidence="2">
    <location>
        <begin position="707"/>
        <end position="732"/>
    </location>
</feature>
<sequence length="1187" mass="131521">MRLELNSIVLLIIRDFVQFWYNKFSYNSQFLKDSRQCLFKGLHNIVDRMSRLGPQPTSAKVILAYREHLSTFQKAKSLMEHQEQTQKPPIKILPNVKLKKLESVDEAFHAKFKFHPALKSKDAEKRYLRSLTKMILLCSCSRDVVSAQSAQLFFIEILSVNLLLPVMEMLSTPDRLYEILIRLTYSDDDVMLNENTIKELIDLEVKRMQLQSAAVQTQPDTDSPVSQTIAKSLELQLQAGTHTEGWNQTDGEKGQSSQSSGPCDSQNSHVSFKPQSQPQQSCSLLEVKAGAEGDRKLTAIGDKNPPGLLTPEETSCKALTKMGSREDITESESKTQTVASDGKTGKSRDDVTRADKVMGDSKTGKSRDDVTQAETVISDAKFSVSGAFDSGETEKTTTSASSDTRSEKEKVQGVSELETVTEQSEVSEIGDSPVDGHSVSEQEQGVEEPAATGNAESAVAKEGKNHIYGEIVATNVPAVRPKLQAFKDLFKSKKSKQQEENKSDTSSDKIKSEANGRSFSDSILSSERLKSLRLSPLLGRSNKLSSSGKTDDSSAMGDRAATGKKQTDSDSERKSPSPLPTPSPSQPSKGGPLSFFKFRKPTLEFRKSSPPASDQAKTVDSSPADVSPEGAKSDRPATLIIPSVQVTDENGDGRNRNRSASGGSASSATSPSHLQILSISSYDEISQADMQGSPREKKRRMFFSFGEEEGEVEEAEEGEEVEREEGDDEGVLVIPPDSSLIFQDISVPSTMTCAEFRSNTPFTVYQIEYEALYFSETGNPVLKTGVAKRRYREFVILMSRLEDNPAYKKMLKDVKGPKRWLTLPFKNMDKENVADRQKALEQFLKSLIQVEAVCNGPEMREFLAYEGDSHIAFVKKATEINVPRIDKMLARTVSGVFDKLKSLPNLPGEVISGIRGRDAVTERKNSMESETDVDSVTIITHFAPDNSLENTLRDVSEKYTRDIQTQGHPDLIPSSPTSQLLKDMRSNLAQQILLHVPRVDGDGAEYPDDTEEAGGEFGVGQPGPGQLLLCDALIDLVVQLLIGQHHWLCHQRVITALRNVLGRTLDRWLREAVSGLTTEERCLYYIRLLRETVWPGGKFFSSQSEEKSPEEKAATRAVAKRLLVEFFPGVVSSVVGADSMEYAVEQVLESMQYDKLNKHFLYTAVDMLLENLFPEIADPQFQSRLIL</sequence>
<organism evidence="5 6">
    <name type="scientific">Littorina saxatilis</name>
    <dbReference type="NCBI Taxonomy" id="31220"/>
    <lineage>
        <taxon>Eukaryota</taxon>
        <taxon>Metazoa</taxon>
        <taxon>Spiralia</taxon>
        <taxon>Lophotrochozoa</taxon>
        <taxon>Mollusca</taxon>
        <taxon>Gastropoda</taxon>
        <taxon>Caenogastropoda</taxon>
        <taxon>Littorinimorpha</taxon>
        <taxon>Littorinoidea</taxon>
        <taxon>Littorinidae</taxon>
        <taxon>Littorina</taxon>
    </lineage>
</organism>
<feature type="region of interest" description="Disordered" evidence="2">
    <location>
        <begin position="490"/>
        <end position="672"/>
    </location>
</feature>
<feature type="region of interest" description="Disordered" evidence="2">
    <location>
        <begin position="321"/>
        <end position="458"/>
    </location>
</feature>
<keyword evidence="6" id="KW-1185">Reference proteome</keyword>
<dbReference type="Proteomes" id="UP001374579">
    <property type="component" value="Unassembled WGS sequence"/>
</dbReference>
<gene>
    <name evidence="5" type="ORF">V1264_009474</name>
</gene>
<dbReference type="SMART" id="SM00312">
    <property type="entry name" value="PX"/>
    <property type="match status" value="1"/>
</dbReference>
<dbReference type="PROSITE" id="PS50195">
    <property type="entry name" value="PX"/>
    <property type="match status" value="1"/>
</dbReference>
<feature type="compositionally biased region" description="Polar residues" evidence="2">
    <location>
        <begin position="244"/>
        <end position="270"/>
    </location>
</feature>
<dbReference type="Pfam" id="PF02194">
    <property type="entry name" value="PXA"/>
    <property type="match status" value="1"/>
</dbReference>
<comment type="similarity">
    <text evidence="1">Belongs to the sorting nexin family.</text>
</comment>
<feature type="compositionally biased region" description="Basic and acidic residues" evidence="2">
    <location>
        <begin position="565"/>
        <end position="575"/>
    </location>
</feature>
<evidence type="ECO:0008006" key="7">
    <source>
        <dbReference type="Google" id="ProtNLM"/>
    </source>
</evidence>
<comment type="caution">
    <text evidence="5">The sequence shown here is derived from an EMBL/GenBank/DDBJ whole genome shotgun (WGS) entry which is preliminary data.</text>
</comment>
<dbReference type="PANTHER" id="PTHR22775">
    <property type="entry name" value="SORTING NEXIN"/>
    <property type="match status" value="1"/>
</dbReference>
<feature type="compositionally biased region" description="Low complexity" evidence="2">
    <location>
        <begin position="522"/>
        <end position="541"/>
    </location>
</feature>
<proteinExistence type="inferred from homology"/>
<name>A0AAN9ARH7_9CAEN</name>
<protein>
    <recommendedName>
        <fullName evidence="7">Sorting nexin-19</fullName>
    </recommendedName>
</protein>
<feature type="compositionally biased region" description="Basic and acidic residues" evidence="2">
    <location>
        <begin position="490"/>
        <end position="514"/>
    </location>
</feature>
<dbReference type="EMBL" id="JBAMIC010000022">
    <property type="protein sequence ID" value="KAK7091845.1"/>
    <property type="molecule type" value="Genomic_DNA"/>
</dbReference>
<dbReference type="Pfam" id="PF08628">
    <property type="entry name" value="Nexin_C"/>
    <property type="match status" value="1"/>
</dbReference>
<feature type="compositionally biased region" description="Polar residues" evidence="2">
    <location>
        <begin position="610"/>
        <end position="621"/>
    </location>
</feature>
<dbReference type="Pfam" id="PF00787">
    <property type="entry name" value="PX"/>
    <property type="match status" value="1"/>
</dbReference>
<feature type="domain" description="PX" evidence="3">
    <location>
        <begin position="743"/>
        <end position="870"/>
    </location>
</feature>
<dbReference type="InterPro" id="IPR003114">
    <property type="entry name" value="Phox_assoc"/>
</dbReference>
<feature type="compositionally biased region" description="Basic and acidic residues" evidence="2">
    <location>
        <begin position="323"/>
        <end position="333"/>
    </location>
</feature>
<dbReference type="PROSITE" id="PS51207">
    <property type="entry name" value="PXA"/>
    <property type="match status" value="1"/>
</dbReference>
<evidence type="ECO:0000259" key="3">
    <source>
        <dbReference type="PROSITE" id="PS50195"/>
    </source>
</evidence>
<dbReference type="InterPro" id="IPR001683">
    <property type="entry name" value="PX_dom"/>
</dbReference>
<dbReference type="PANTHER" id="PTHR22775:SF3">
    <property type="entry name" value="SORTING NEXIN-13"/>
    <property type="match status" value="1"/>
</dbReference>
<evidence type="ECO:0000259" key="4">
    <source>
        <dbReference type="PROSITE" id="PS51207"/>
    </source>
</evidence>
<dbReference type="GO" id="GO:0035091">
    <property type="term" value="F:phosphatidylinositol binding"/>
    <property type="evidence" value="ECO:0007669"/>
    <property type="project" value="InterPro"/>
</dbReference>
<reference evidence="5 6" key="1">
    <citation type="submission" date="2024-02" db="EMBL/GenBank/DDBJ databases">
        <title>Chromosome-scale genome assembly of the rough periwinkle Littorina saxatilis.</title>
        <authorList>
            <person name="De Jode A."/>
            <person name="Faria R."/>
            <person name="Formenti G."/>
            <person name="Sims Y."/>
            <person name="Smith T.P."/>
            <person name="Tracey A."/>
            <person name="Wood J.M.D."/>
            <person name="Zagrodzka Z.B."/>
            <person name="Johannesson K."/>
            <person name="Butlin R.K."/>
            <person name="Leder E.H."/>
        </authorList>
    </citation>
    <scope>NUCLEOTIDE SEQUENCE [LARGE SCALE GENOMIC DNA]</scope>
    <source>
        <strain evidence="5">Snail1</strain>
        <tissue evidence="5">Muscle</tissue>
    </source>
</reference>
<dbReference type="AlphaFoldDB" id="A0AAN9ARH7"/>
<feature type="compositionally biased region" description="Low complexity" evidence="2">
    <location>
        <begin position="658"/>
        <end position="672"/>
    </location>
</feature>
<dbReference type="SUPFAM" id="SSF64268">
    <property type="entry name" value="PX domain"/>
    <property type="match status" value="1"/>
</dbReference>
<dbReference type="Gene3D" id="3.30.1520.10">
    <property type="entry name" value="Phox-like domain"/>
    <property type="match status" value="1"/>
</dbReference>
<feature type="compositionally biased region" description="Acidic residues" evidence="2">
    <location>
        <begin position="707"/>
        <end position="730"/>
    </location>
</feature>
<feature type="compositionally biased region" description="Basic and acidic residues" evidence="2">
    <location>
        <begin position="343"/>
        <end position="370"/>
    </location>
</feature>
<evidence type="ECO:0000313" key="5">
    <source>
        <dbReference type="EMBL" id="KAK7091845.1"/>
    </source>
</evidence>
<feature type="domain" description="PXA" evidence="4">
    <location>
        <begin position="1"/>
        <end position="187"/>
    </location>
</feature>
<evidence type="ECO:0000313" key="6">
    <source>
        <dbReference type="Proteomes" id="UP001374579"/>
    </source>
</evidence>
<dbReference type="SMART" id="SM00313">
    <property type="entry name" value="PXA"/>
    <property type="match status" value="1"/>
</dbReference>